<sequence length="119" mass="13012">MTTVLAAPLSRDFTVRPAAGHVGGTLGFDLVDADRVLATLEELGARAPENLDIRVEVVDGQDDAVPEAVTAEPRRGRFMRLVVRFRGTANDALPWWSWLRSSAPVQWDTFSPAPWARGA</sequence>
<dbReference type="EMBL" id="WSTA01000111">
    <property type="protein sequence ID" value="MWC00199.1"/>
    <property type="molecule type" value="Genomic_DNA"/>
</dbReference>
<protein>
    <submittedName>
        <fullName evidence="1">Uncharacterized protein</fullName>
    </submittedName>
</protein>
<accession>A0A6I4P0S5</accession>
<keyword evidence="2" id="KW-1185">Reference proteome</keyword>
<comment type="caution">
    <text evidence="1">The sequence shown here is derived from an EMBL/GenBank/DDBJ whole genome shotgun (WGS) entry which is preliminary data.</text>
</comment>
<organism evidence="1 2">
    <name type="scientific">Agromyces seonyuensis</name>
    <dbReference type="NCBI Taxonomy" id="2662446"/>
    <lineage>
        <taxon>Bacteria</taxon>
        <taxon>Bacillati</taxon>
        <taxon>Actinomycetota</taxon>
        <taxon>Actinomycetes</taxon>
        <taxon>Micrococcales</taxon>
        <taxon>Microbacteriaceae</taxon>
        <taxon>Agromyces</taxon>
    </lineage>
</organism>
<proteinExistence type="predicted"/>
<gene>
    <name evidence="1" type="ORF">GB864_16785</name>
</gene>
<name>A0A6I4P0S5_9MICO</name>
<reference evidence="1 2" key="1">
    <citation type="submission" date="2019-12" db="EMBL/GenBank/DDBJ databases">
        <authorList>
            <person name="Kim Y.S."/>
        </authorList>
    </citation>
    <scope>NUCLEOTIDE SEQUENCE [LARGE SCALE GENOMIC DNA]</scope>
    <source>
        <strain evidence="1 2">MMS17-SY077</strain>
    </source>
</reference>
<dbReference type="Gene3D" id="3.40.462.20">
    <property type="match status" value="1"/>
</dbReference>
<dbReference type="AlphaFoldDB" id="A0A6I4P0S5"/>
<dbReference type="Proteomes" id="UP000438182">
    <property type="component" value="Unassembled WGS sequence"/>
</dbReference>
<evidence type="ECO:0000313" key="2">
    <source>
        <dbReference type="Proteomes" id="UP000438182"/>
    </source>
</evidence>
<dbReference type="RefSeq" id="WP_160426840.1">
    <property type="nucleotide sequence ID" value="NZ_WSTA01000111.1"/>
</dbReference>
<evidence type="ECO:0000313" key="1">
    <source>
        <dbReference type="EMBL" id="MWC00199.1"/>
    </source>
</evidence>